<name>E1ZSJ6_CHLVA</name>
<dbReference type="OrthoDB" id="7130006at2759"/>
<dbReference type="Pfam" id="PF00561">
    <property type="entry name" value="Abhydrolase_1"/>
    <property type="match status" value="1"/>
</dbReference>
<evidence type="ECO:0000256" key="2">
    <source>
        <dbReference type="ARBA" id="ARBA00038334"/>
    </source>
</evidence>
<evidence type="ECO:0000313" key="4">
    <source>
        <dbReference type="EMBL" id="EFN51166.1"/>
    </source>
</evidence>
<dbReference type="AlphaFoldDB" id="E1ZSJ6"/>
<accession>E1ZSJ6</accession>
<keyword evidence="1" id="KW-0378">Hydrolase</keyword>
<dbReference type="OMA" id="SAPFIPC"/>
<dbReference type="KEGG" id="cvr:CHLNCDRAFT_141294"/>
<comment type="similarity">
    <text evidence="2">Belongs to the AB hydrolase superfamily. Epoxide hydrolase family.</text>
</comment>
<dbReference type="GO" id="GO:0016787">
    <property type="term" value="F:hydrolase activity"/>
    <property type="evidence" value="ECO:0007669"/>
    <property type="project" value="UniProtKB-KW"/>
</dbReference>
<dbReference type="InterPro" id="IPR000073">
    <property type="entry name" value="AB_hydrolase_1"/>
</dbReference>
<sequence length="415" mass="45651">MTIGGQVQYCGLMTLCTPVWVGMAAKLAGRMLANPVRYFRKVDRSNLKFADPIPDMKHIYVENAGVRLHAATHGLGSGKPLMLFLHGFPETWATWRHQLKEFAGQYELVAMDLRGYGGSDAPKAARLMPQQREAGAGVRSYTVDKVCSDVAAVIAATGNSKAIVVRLLLVGQDWGGGIAWLMSIYYPQLVAKLVVITCPHPAAYKDPERFDGEMVSRQWYTLLFQSRLGEAYLRHGDFREIRRWMTQAPHGALTPGAITEKELERYKAAFSRPGSLTAAINYYRASFASTTKWWTAEVDKAYYTFISAPTLLLYADKDSVFLPKMYSKTEELVDHLTTVCLDNCSHWANQDRPDLVNQNIAAFLAGKLEAGNHKGRRPKGSMVMVKAGVPASGTATPAAAGAGGWGSLAQVPKQD</sequence>
<dbReference type="PRINTS" id="PR00412">
    <property type="entry name" value="EPOXHYDRLASE"/>
</dbReference>
<dbReference type="InterPro" id="IPR000639">
    <property type="entry name" value="Epox_hydrolase-like"/>
</dbReference>
<proteinExistence type="inferred from homology"/>
<dbReference type="EMBL" id="GL433867">
    <property type="protein sequence ID" value="EFN51166.1"/>
    <property type="molecule type" value="Genomic_DNA"/>
</dbReference>
<dbReference type="InterPro" id="IPR029058">
    <property type="entry name" value="AB_hydrolase_fold"/>
</dbReference>
<dbReference type="RefSeq" id="XP_005843268.1">
    <property type="nucleotide sequence ID" value="XM_005843206.1"/>
</dbReference>
<evidence type="ECO:0000313" key="5">
    <source>
        <dbReference type="Proteomes" id="UP000008141"/>
    </source>
</evidence>
<dbReference type="Proteomes" id="UP000008141">
    <property type="component" value="Unassembled WGS sequence"/>
</dbReference>
<feature type="domain" description="AB hydrolase-1" evidence="3">
    <location>
        <begin position="80"/>
        <end position="351"/>
    </location>
</feature>
<reference evidence="4 5" key="1">
    <citation type="journal article" date="2010" name="Plant Cell">
        <title>The Chlorella variabilis NC64A genome reveals adaptation to photosymbiosis, coevolution with viruses, and cryptic sex.</title>
        <authorList>
            <person name="Blanc G."/>
            <person name="Duncan G."/>
            <person name="Agarkova I."/>
            <person name="Borodovsky M."/>
            <person name="Gurnon J."/>
            <person name="Kuo A."/>
            <person name="Lindquist E."/>
            <person name="Lucas S."/>
            <person name="Pangilinan J."/>
            <person name="Polle J."/>
            <person name="Salamov A."/>
            <person name="Terry A."/>
            <person name="Yamada T."/>
            <person name="Dunigan D.D."/>
            <person name="Grigoriev I.V."/>
            <person name="Claverie J.M."/>
            <person name="Van Etten J.L."/>
        </authorList>
    </citation>
    <scope>NUCLEOTIDE SEQUENCE [LARGE SCALE GENOMIC DNA]</scope>
    <source>
        <strain evidence="4 5">NC64A</strain>
    </source>
</reference>
<dbReference type="GeneID" id="17350582"/>
<organism evidence="5">
    <name type="scientific">Chlorella variabilis</name>
    <name type="common">Green alga</name>
    <dbReference type="NCBI Taxonomy" id="554065"/>
    <lineage>
        <taxon>Eukaryota</taxon>
        <taxon>Viridiplantae</taxon>
        <taxon>Chlorophyta</taxon>
        <taxon>core chlorophytes</taxon>
        <taxon>Trebouxiophyceae</taxon>
        <taxon>Chlorellales</taxon>
        <taxon>Chlorellaceae</taxon>
        <taxon>Chlorella clade</taxon>
        <taxon>Chlorella</taxon>
    </lineage>
</organism>
<dbReference type="FunCoup" id="E1ZSJ6">
    <property type="interactions" value="828"/>
</dbReference>
<evidence type="ECO:0000259" key="3">
    <source>
        <dbReference type="Pfam" id="PF00561"/>
    </source>
</evidence>
<dbReference type="eggNOG" id="KOG4178">
    <property type="taxonomic scope" value="Eukaryota"/>
</dbReference>
<dbReference type="InParanoid" id="E1ZSJ6"/>
<protein>
    <recommendedName>
        <fullName evidence="3">AB hydrolase-1 domain-containing protein</fullName>
    </recommendedName>
</protein>
<gene>
    <name evidence="4" type="ORF">CHLNCDRAFT_141294</name>
</gene>
<keyword evidence="5" id="KW-1185">Reference proteome</keyword>
<dbReference type="STRING" id="554065.E1ZSJ6"/>
<dbReference type="PANTHER" id="PTHR43329">
    <property type="entry name" value="EPOXIDE HYDROLASE"/>
    <property type="match status" value="1"/>
</dbReference>
<dbReference type="Gene3D" id="3.40.50.1820">
    <property type="entry name" value="alpha/beta hydrolase"/>
    <property type="match status" value="1"/>
</dbReference>
<evidence type="ECO:0000256" key="1">
    <source>
        <dbReference type="ARBA" id="ARBA00022801"/>
    </source>
</evidence>
<dbReference type="SUPFAM" id="SSF53474">
    <property type="entry name" value="alpha/beta-Hydrolases"/>
    <property type="match status" value="1"/>
</dbReference>